<protein>
    <submittedName>
        <fullName evidence="1">Uncharacterized protein</fullName>
    </submittedName>
</protein>
<organism evidence="1 2">
    <name type="scientific">Hypoxylon rubiginosum</name>
    <dbReference type="NCBI Taxonomy" id="110542"/>
    <lineage>
        <taxon>Eukaryota</taxon>
        <taxon>Fungi</taxon>
        <taxon>Dikarya</taxon>
        <taxon>Ascomycota</taxon>
        <taxon>Pezizomycotina</taxon>
        <taxon>Sordariomycetes</taxon>
        <taxon>Xylariomycetidae</taxon>
        <taxon>Xylariales</taxon>
        <taxon>Hypoxylaceae</taxon>
        <taxon>Hypoxylon</taxon>
    </lineage>
</organism>
<evidence type="ECO:0000313" key="1">
    <source>
        <dbReference type="EMBL" id="KAI6081801.1"/>
    </source>
</evidence>
<dbReference type="Proteomes" id="UP001497680">
    <property type="component" value="Unassembled WGS sequence"/>
</dbReference>
<evidence type="ECO:0000313" key="2">
    <source>
        <dbReference type="Proteomes" id="UP001497680"/>
    </source>
</evidence>
<gene>
    <name evidence="1" type="ORF">F4821DRAFT_264593</name>
</gene>
<keyword evidence="2" id="KW-1185">Reference proteome</keyword>
<reference evidence="1 2" key="1">
    <citation type="journal article" date="2022" name="New Phytol.">
        <title>Ecological generalism drives hyperdiversity of secondary metabolite gene clusters in xylarialean endophytes.</title>
        <authorList>
            <person name="Franco M.E.E."/>
            <person name="Wisecaver J.H."/>
            <person name="Arnold A.E."/>
            <person name="Ju Y.M."/>
            <person name="Slot J.C."/>
            <person name="Ahrendt S."/>
            <person name="Moore L.P."/>
            <person name="Eastman K.E."/>
            <person name="Scott K."/>
            <person name="Konkel Z."/>
            <person name="Mondo S.J."/>
            <person name="Kuo A."/>
            <person name="Hayes R.D."/>
            <person name="Haridas S."/>
            <person name="Andreopoulos B."/>
            <person name="Riley R."/>
            <person name="LaButti K."/>
            <person name="Pangilinan J."/>
            <person name="Lipzen A."/>
            <person name="Amirebrahimi M."/>
            <person name="Yan J."/>
            <person name="Adam C."/>
            <person name="Keymanesh K."/>
            <person name="Ng V."/>
            <person name="Louie K."/>
            <person name="Northen T."/>
            <person name="Drula E."/>
            <person name="Henrissat B."/>
            <person name="Hsieh H.M."/>
            <person name="Youens-Clark K."/>
            <person name="Lutzoni F."/>
            <person name="Miadlikowska J."/>
            <person name="Eastwood D.C."/>
            <person name="Hamelin R.C."/>
            <person name="Grigoriev I.V."/>
            <person name="U'Ren J.M."/>
        </authorList>
    </citation>
    <scope>NUCLEOTIDE SEQUENCE [LARGE SCALE GENOMIC DNA]</scope>
    <source>
        <strain evidence="1 2">ER1909</strain>
    </source>
</reference>
<sequence length="236" mass="26095">MSGQENPEDVPLPPSTEGSIVNSQHDPTEESAQNTPIRETIYVAQTEEEGKFNLTNLPFQRYHDWDWYELTHIFSHSDYTISERSSYHGPYPPIGLLPEGYQDEAISGYSVQQEFSESNDELRSEDLVDLQLQSSIPSSPVTTVQQLPPINSVLQLIDSMAPAETRSQTARGPGDTGEPSGVQEAVPTVERPSTTPPREQRATTLGDDGNNDPKGKQPERFISLPPPEGMAYMALP</sequence>
<name>A0ACC0CN61_9PEZI</name>
<comment type="caution">
    <text evidence="1">The sequence shown here is derived from an EMBL/GenBank/DDBJ whole genome shotgun (WGS) entry which is preliminary data.</text>
</comment>
<proteinExistence type="predicted"/>
<dbReference type="EMBL" id="MU394386">
    <property type="protein sequence ID" value="KAI6081801.1"/>
    <property type="molecule type" value="Genomic_DNA"/>
</dbReference>
<accession>A0ACC0CN61</accession>